<proteinExistence type="inferred from homology"/>
<dbReference type="SUPFAM" id="SSF52972">
    <property type="entry name" value="ITPase-like"/>
    <property type="match status" value="1"/>
</dbReference>
<keyword evidence="13" id="KW-1185">Reference proteome</keyword>
<reference evidence="12 13" key="1">
    <citation type="submission" date="2012-01" db="EMBL/GenBank/DDBJ databases">
        <title>Complete sequence of chromosome of Clostridium pasteurianum BC1.</title>
        <authorList>
            <consortium name="US DOE Joint Genome Institute"/>
            <person name="Lucas S."/>
            <person name="Han J."/>
            <person name="Lapidus A."/>
            <person name="Cheng J.-F."/>
            <person name="Goodwin L."/>
            <person name="Pitluck S."/>
            <person name="Peters L."/>
            <person name="Mikhailova N."/>
            <person name="Teshima H."/>
            <person name="Detter J.C."/>
            <person name="Han C."/>
            <person name="Tapia R."/>
            <person name="Land M."/>
            <person name="Hauser L."/>
            <person name="Kyrpides N."/>
            <person name="Ivanova N."/>
            <person name="Pagani I."/>
            <person name="Dunn J."/>
            <person name="Taghavi S."/>
            <person name="Francis A."/>
            <person name="van der Lelie D."/>
            <person name="Woyke T."/>
        </authorList>
    </citation>
    <scope>NUCLEOTIDE SEQUENCE [LARGE SCALE GENOMIC DNA]</scope>
    <source>
        <strain evidence="12 13">BC1</strain>
    </source>
</reference>
<dbReference type="AlphaFoldDB" id="R4K3Z6"/>
<dbReference type="PANTHER" id="PTHR11067">
    <property type="entry name" value="INOSINE TRIPHOSPHATE PYROPHOSPHATASE/HAM1 PROTEIN"/>
    <property type="match status" value="1"/>
</dbReference>
<keyword evidence="3 10" id="KW-0479">Metal-binding</keyword>
<dbReference type="OrthoDB" id="9807456at2"/>
<dbReference type="GO" id="GO:0009117">
    <property type="term" value="P:nucleotide metabolic process"/>
    <property type="evidence" value="ECO:0007669"/>
    <property type="project" value="UniProtKB-KW"/>
</dbReference>
<dbReference type="KEGG" id="cpas:Clopa_1456"/>
<name>R4K3Z6_CLOPA</name>
<dbReference type="GO" id="GO:0036222">
    <property type="term" value="F:XTP diphosphatase activity"/>
    <property type="evidence" value="ECO:0007669"/>
    <property type="project" value="UniProtKB-UniRule"/>
</dbReference>
<evidence type="ECO:0000256" key="8">
    <source>
        <dbReference type="ARBA" id="ARBA00051875"/>
    </source>
</evidence>
<dbReference type="CDD" id="cd00515">
    <property type="entry name" value="HAM1"/>
    <property type="match status" value="1"/>
</dbReference>
<keyword evidence="5 10" id="KW-0378">Hydrolase</keyword>
<dbReference type="Gene3D" id="3.90.950.10">
    <property type="match status" value="1"/>
</dbReference>
<dbReference type="NCBIfam" id="NF011397">
    <property type="entry name" value="PRK14822.1"/>
    <property type="match status" value="1"/>
</dbReference>
<comment type="catalytic activity">
    <reaction evidence="10">
        <text>ITP + H2O = IMP + diphosphate + H(+)</text>
        <dbReference type="Rhea" id="RHEA:29399"/>
        <dbReference type="ChEBI" id="CHEBI:15377"/>
        <dbReference type="ChEBI" id="CHEBI:15378"/>
        <dbReference type="ChEBI" id="CHEBI:33019"/>
        <dbReference type="ChEBI" id="CHEBI:58053"/>
        <dbReference type="ChEBI" id="CHEBI:61402"/>
        <dbReference type="EC" id="3.6.1.66"/>
    </reaction>
</comment>
<comment type="cofactor">
    <cofactor evidence="10">
        <name>Mg(2+)</name>
        <dbReference type="ChEBI" id="CHEBI:18420"/>
    </cofactor>
    <text evidence="10">Binds 1 Mg(2+) ion per subunit.</text>
</comment>
<dbReference type="InterPro" id="IPR002637">
    <property type="entry name" value="RdgB/HAM1"/>
</dbReference>
<dbReference type="GO" id="GO:0017111">
    <property type="term" value="F:ribonucleoside triphosphate phosphatase activity"/>
    <property type="evidence" value="ECO:0007669"/>
    <property type="project" value="InterPro"/>
</dbReference>
<feature type="binding site" evidence="10">
    <location>
        <begin position="182"/>
        <end position="183"/>
    </location>
    <ligand>
        <name>substrate</name>
    </ligand>
</feature>
<comment type="catalytic activity">
    <reaction evidence="9 10">
        <text>XTP + H2O = XMP + diphosphate + H(+)</text>
        <dbReference type="Rhea" id="RHEA:28610"/>
        <dbReference type="ChEBI" id="CHEBI:15377"/>
        <dbReference type="ChEBI" id="CHEBI:15378"/>
        <dbReference type="ChEBI" id="CHEBI:33019"/>
        <dbReference type="ChEBI" id="CHEBI:57464"/>
        <dbReference type="ChEBI" id="CHEBI:61314"/>
        <dbReference type="EC" id="3.6.1.66"/>
    </reaction>
</comment>
<keyword evidence="4 10" id="KW-0547">Nucleotide-binding</keyword>
<dbReference type="InterPro" id="IPR020922">
    <property type="entry name" value="dITP/XTP_pyrophosphatase"/>
</dbReference>
<dbReference type="GO" id="GO:0035870">
    <property type="term" value="F:dITP diphosphatase activity"/>
    <property type="evidence" value="ECO:0007669"/>
    <property type="project" value="UniProtKB-UniRule"/>
</dbReference>
<evidence type="ECO:0000256" key="3">
    <source>
        <dbReference type="ARBA" id="ARBA00022723"/>
    </source>
</evidence>
<evidence type="ECO:0000256" key="6">
    <source>
        <dbReference type="ARBA" id="ARBA00022842"/>
    </source>
</evidence>
<feature type="binding site" evidence="10">
    <location>
        <position position="72"/>
    </location>
    <ligand>
        <name>substrate</name>
    </ligand>
</feature>
<sequence>MNKLIVASNNQGKIREIKEILKDFQLQVFSLRELNINIDVLEDGNTFMDNAYKKAKEVYDVTEGYMVLSDDSGLMVDALNGAPGVFSARFSGEHGNDEKNNEKLLNMLKGKDKNQRKAKFVCALVLIIDNHREIRVQEEIKGFITEQKRGKDGFGYDPLFYVPGLEKTFAEMADKEKNGISHRGKALNRLKKKLEEEL</sequence>
<dbReference type="Proteomes" id="UP000013523">
    <property type="component" value="Chromosome"/>
</dbReference>
<evidence type="ECO:0000256" key="5">
    <source>
        <dbReference type="ARBA" id="ARBA00022801"/>
    </source>
</evidence>
<dbReference type="InterPro" id="IPR029001">
    <property type="entry name" value="ITPase-like_fam"/>
</dbReference>
<evidence type="ECO:0000256" key="7">
    <source>
        <dbReference type="ARBA" id="ARBA00023080"/>
    </source>
</evidence>
<gene>
    <name evidence="12" type="ORF">Clopa_1456</name>
</gene>
<evidence type="ECO:0000256" key="10">
    <source>
        <dbReference type="HAMAP-Rule" id="MF_01405"/>
    </source>
</evidence>
<comment type="function">
    <text evidence="10">Pyrophosphatase that catalyzes the hydrolysis of nucleoside triphosphates to their monophosphate derivatives, with a high preference for the non-canonical purine nucleotides XTP (xanthosine triphosphate), dITP (deoxyinosine triphosphate) and ITP. Seems to function as a house-cleaning enzyme that removes non-canonical purine nucleotides from the nucleotide pool, thus preventing their incorporation into DNA/RNA and avoiding chromosomal lesions.</text>
</comment>
<protein>
    <recommendedName>
        <fullName evidence="10">dITP/XTP pyrophosphatase</fullName>
        <ecNumber evidence="10">3.6.1.66</ecNumber>
    </recommendedName>
    <alternativeName>
        <fullName evidence="10">Non-canonical purine NTP pyrophosphatase</fullName>
    </alternativeName>
    <alternativeName>
        <fullName evidence="10">Non-standard purine NTP pyrophosphatase</fullName>
    </alternativeName>
    <alternativeName>
        <fullName evidence="10">Nucleoside-triphosphate diphosphatase</fullName>
    </alternativeName>
    <alternativeName>
        <fullName evidence="10">Nucleoside-triphosphate pyrophosphatase</fullName>
        <shortName evidence="10">NTPase</shortName>
    </alternativeName>
</protein>
<evidence type="ECO:0000256" key="2">
    <source>
        <dbReference type="ARBA" id="ARBA00011738"/>
    </source>
</evidence>
<dbReference type="RefSeq" id="WP_015614753.1">
    <property type="nucleotide sequence ID" value="NC_021182.1"/>
</dbReference>
<accession>R4K3Z6</accession>
<evidence type="ECO:0000313" key="12">
    <source>
        <dbReference type="EMBL" id="AGK96431.1"/>
    </source>
</evidence>
<comment type="similarity">
    <text evidence="1 10 11">Belongs to the HAM1 NTPase family.</text>
</comment>
<dbReference type="GO" id="GO:0009146">
    <property type="term" value="P:purine nucleoside triphosphate catabolic process"/>
    <property type="evidence" value="ECO:0007669"/>
    <property type="project" value="UniProtKB-UniRule"/>
</dbReference>
<evidence type="ECO:0000256" key="1">
    <source>
        <dbReference type="ARBA" id="ARBA00008023"/>
    </source>
</evidence>
<comment type="caution">
    <text evidence="10">Lacks conserved residue(s) required for the propagation of feature annotation.</text>
</comment>
<dbReference type="EMBL" id="CP003261">
    <property type="protein sequence ID" value="AGK96431.1"/>
    <property type="molecule type" value="Genomic_DNA"/>
</dbReference>
<dbReference type="PATRIC" id="fig|86416.3.peg.1454"/>
<dbReference type="GO" id="GO:0005829">
    <property type="term" value="C:cytosol"/>
    <property type="evidence" value="ECO:0007669"/>
    <property type="project" value="TreeGrafter"/>
</dbReference>
<evidence type="ECO:0000256" key="11">
    <source>
        <dbReference type="RuleBase" id="RU003781"/>
    </source>
</evidence>
<feature type="binding site" evidence="10">
    <location>
        <position position="177"/>
    </location>
    <ligand>
        <name>substrate</name>
    </ligand>
</feature>
<comment type="catalytic activity">
    <reaction evidence="8 10">
        <text>dITP + H2O = dIMP + diphosphate + H(+)</text>
        <dbReference type="Rhea" id="RHEA:28342"/>
        <dbReference type="ChEBI" id="CHEBI:15377"/>
        <dbReference type="ChEBI" id="CHEBI:15378"/>
        <dbReference type="ChEBI" id="CHEBI:33019"/>
        <dbReference type="ChEBI" id="CHEBI:61194"/>
        <dbReference type="ChEBI" id="CHEBI:61382"/>
        <dbReference type="EC" id="3.6.1.66"/>
    </reaction>
</comment>
<dbReference type="STRING" id="86416.Clopa_1456"/>
<dbReference type="EC" id="3.6.1.66" evidence="10"/>
<dbReference type="PANTHER" id="PTHR11067:SF9">
    <property type="entry name" value="INOSINE TRIPHOSPHATE PYROPHOSPHATASE"/>
    <property type="match status" value="1"/>
</dbReference>
<evidence type="ECO:0000256" key="4">
    <source>
        <dbReference type="ARBA" id="ARBA00022741"/>
    </source>
</evidence>
<dbReference type="GO" id="GO:0000166">
    <property type="term" value="F:nucleotide binding"/>
    <property type="evidence" value="ECO:0007669"/>
    <property type="project" value="UniProtKB-KW"/>
</dbReference>
<organism evidence="12 13">
    <name type="scientific">Clostridium pasteurianum BC1</name>
    <dbReference type="NCBI Taxonomy" id="86416"/>
    <lineage>
        <taxon>Bacteria</taxon>
        <taxon>Bacillati</taxon>
        <taxon>Bacillota</taxon>
        <taxon>Clostridia</taxon>
        <taxon>Eubacteriales</taxon>
        <taxon>Clostridiaceae</taxon>
        <taxon>Clostridium</taxon>
    </lineage>
</organism>
<feature type="active site" description="Proton acceptor" evidence="10">
    <location>
        <position position="71"/>
    </location>
</feature>
<feature type="binding site" evidence="10">
    <location>
        <position position="71"/>
    </location>
    <ligand>
        <name>Mg(2+)</name>
        <dbReference type="ChEBI" id="CHEBI:18420"/>
    </ligand>
</feature>
<evidence type="ECO:0000256" key="9">
    <source>
        <dbReference type="ARBA" id="ARBA00052017"/>
    </source>
</evidence>
<dbReference type="eggNOG" id="COG0127">
    <property type="taxonomic scope" value="Bacteria"/>
</dbReference>
<dbReference type="HAMAP" id="MF_01405">
    <property type="entry name" value="Non_canon_purine_NTPase"/>
    <property type="match status" value="1"/>
</dbReference>
<dbReference type="HOGENOM" id="CLU_082080_0_2_9"/>
<feature type="binding site" evidence="10">
    <location>
        <begin position="154"/>
        <end position="157"/>
    </location>
    <ligand>
        <name>substrate</name>
    </ligand>
</feature>
<dbReference type="GO" id="GO:0036220">
    <property type="term" value="F:ITP diphosphatase activity"/>
    <property type="evidence" value="ECO:0007669"/>
    <property type="project" value="UniProtKB-UniRule"/>
</dbReference>
<dbReference type="GO" id="GO:0046872">
    <property type="term" value="F:metal ion binding"/>
    <property type="evidence" value="ECO:0007669"/>
    <property type="project" value="UniProtKB-KW"/>
</dbReference>
<comment type="subunit">
    <text evidence="2 10">Homodimer.</text>
</comment>
<keyword evidence="6 10" id="KW-0460">Magnesium</keyword>
<evidence type="ECO:0000313" key="13">
    <source>
        <dbReference type="Proteomes" id="UP000013523"/>
    </source>
</evidence>
<feature type="binding site" evidence="10">
    <location>
        <begin position="8"/>
        <end position="13"/>
    </location>
    <ligand>
        <name>substrate</name>
    </ligand>
</feature>
<dbReference type="FunFam" id="3.90.950.10:FF:000001">
    <property type="entry name" value="dITP/XTP pyrophosphatase"/>
    <property type="match status" value="1"/>
</dbReference>
<keyword evidence="7 10" id="KW-0546">Nucleotide metabolism</keyword>
<dbReference type="NCBIfam" id="TIGR00042">
    <property type="entry name" value="RdgB/HAM1 family non-canonical purine NTP pyrophosphatase"/>
    <property type="match status" value="1"/>
</dbReference>
<dbReference type="Pfam" id="PF01725">
    <property type="entry name" value="Ham1p_like"/>
    <property type="match status" value="1"/>
</dbReference>